<dbReference type="EMBL" id="CAJOBB010000718">
    <property type="protein sequence ID" value="CAF3737301.1"/>
    <property type="molecule type" value="Genomic_DNA"/>
</dbReference>
<dbReference type="GO" id="GO:0016020">
    <property type="term" value="C:membrane"/>
    <property type="evidence" value="ECO:0007669"/>
    <property type="project" value="UniProtKB-SubCell"/>
</dbReference>
<dbReference type="InterPro" id="IPR004031">
    <property type="entry name" value="PMP22/EMP/MP20/Claudin"/>
</dbReference>
<evidence type="ECO:0000256" key="5">
    <source>
        <dbReference type="SAM" id="Phobius"/>
    </source>
</evidence>
<dbReference type="Gene3D" id="1.20.140.150">
    <property type="match status" value="1"/>
</dbReference>
<organism evidence="6 8">
    <name type="scientific">Adineta steineri</name>
    <dbReference type="NCBI Taxonomy" id="433720"/>
    <lineage>
        <taxon>Eukaryota</taxon>
        <taxon>Metazoa</taxon>
        <taxon>Spiralia</taxon>
        <taxon>Gnathifera</taxon>
        <taxon>Rotifera</taxon>
        <taxon>Eurotatoria</taxon>
        <taxon>Bdelloidea</taxon>
        <taxon>Adinetida</taxon>
        <taxon>Adinetidae</taxon>
        <taxon>Adineta</taxon>
    </lineage>
</organism>
<proteinExistence type="predicted"/>
<sequence>MQLFIIIILVISFGFAFIGITTNYWYQSPSNEFNEGLWVICRLHASTAHSSTISEVCDKIPYFKSQGLAITGIIFLSISIILSTIQRYKETDRLLAYLTITTLTLDTLLLILSCLLFPREMNIRRLGYSLSFVLCSSLLSFLTIGLVAFNARTSQSI</sequence>
<feature type="transmembrane region" description="Helical" evidence="5">
    <location>
        <begin position="68"/>
        <end position="88"/>
    </location>
</feature>
<feature type="transmembrane region" description="Helical" evidence="5">
    <location>
        <begin position="129"/>
        <end position="149"/>
    </location>
</feature>
<gene>
    <name evidence="6" type="ORF">IZO911_LOCUS37278</name>
    <name evidence="7" type="ORF">KXQ929_LOCUS13437</name>
</gene>
<protein>
    <submittedName>
        <fullName evidence="6">Uncharacterized protein</fullName>
    </submittedName>
</protein>
<keyword evidence="2 5" id="KW-0812">Transmembrane</keyword>
<reference evidence="6" key="1">
    <citation type="submission" date="2021-02" db="EMBL/GenBank/DDBJ databases">
        <authorList>
            <person name="Nowell W R."/>
        </authorList>
    </citation>
    <scope>NUCLEOTIDE SEQUENCE</scope>
</reference>
<evidence type="ECO:0000256" key="2">
    <source>
        <dbReference type="ARBA" id="ARBA00022692"/>
    </source>
</evidence>
<name>A0A815HYP5_9BILA</name>
<evidence type="ECO:0000256" key="3">
    <source>
        <dbReference type="ARBA" id="ARBA00022989"/>
    </source>
</evidence>
<comment type="caution">
    <text evidence="6">The sequence shown here is derived from an EMBL/GenBank/DDBJ whole genome shotgun (WGS) entry which is preliminary data.</text>
</comment>
<dbReference type="AlphaFoldDB" id="A0A815HYP5"/>
<feature type="transmembrane region" description="Helical" evidence="5">
    <location>
        <begin position="6"/>
        <end position="26"/>
    </location>
</feature>
<evidence type="ECO:0000313" key="6">
    <source>
        <dbReference type="EMBL" id="CAF1360267.1"/>
    </source>
</evidence>
<evidence type="ECO:0000256" key="1">
    <source>
        <dbReference type="ARBA" id="ARBA00004141"/>
    </source>
</evidence>
<accession>A0A815HYP5</accession>
<evidence type="ECO:0000313" key="8">
    <source>
        <dbReference type="Proteomes" id="UP000663860"/>
    </source>
</evidence>
<keyword evidence="3 5" id="KW-1133">Transmembrane helix</keyword>
<dbReference type="Proteomes" id="UP000663868">
    <property type="component" value="Unassembled WGS sequence"/>
</dbReference>
<comment type="subcellular location">
    <subcellularLocation>
        <location evidence="1">Membrane</location>
        <topology evidence="1">Multi-pass membrane protein</topology>
    </subcellularLocation>
</comment>
<dbReference type="EMBL" id="CAJNOE010000928">
    <property type="protein sequence ID" value="CAF1360267.1"/>
    <property type="molecule type" value="Genomic_DNA"/>
</dbReference>
<keyword evidence="4 5" id="KW-0472">Membrane</keyword>
<feature type="transmembrane region" description="Helical" evidence="5">
    <location>
        <begin position="94"/>
        <end position="117"/>
    </location>
</feature>
<evidence type="ECO:0000313" key="7">
    <source>
        <dbReference type="EMBL" id="CAF3737301.1"/>
    </source>
</evidence>
<dbReference type="Proteomes" id="UP000663860">
    <property type="component" value="Unassembled WGS sequence"/>
</dbReference>
<dbReference type="Pfam" id="PF00822">
    <property type="entry name" value="PMP22_Claudin"/>
    <property type="match status" value="1"/>
</dbReference>
<evidence type="ECO:0000256" key="4">
    <source>
        <dbReference type="ARBA" id="ARBA00023136"/>
    </source>
</evidence>